<dbReference type="PANTHER" id="PTHR43375:SF1">
    <property type="entry name" value="OROTIDINE 5'-PHOSPHATE DECARBOXYLASE"/>
    <property type="match status" value="1"/>
</dbReference>
<comment type="catalytic activity">
    <reaction evidence="6 7">
        <text>orotidine 5'-phosphate + H(+) = UMP + CO2</text>
        <dbReference type="Rhea" id="RHEA:11596"/>
        <dbReference type="ChEBI" id="CHEBI:15378"/>
        <dbReference type="ChEBI" id="CHEBI:16526"/>
        <dbReference type="ChEBI" id="CHEBI:57538"/>
        <dbReference type="ChEBI" id="CHEBI:57865"/>
        <dbReference type="EC" id="4.1.1.23"/>
    </reaction>
</comment>
<name>A0A5B9QTM4_9BACT</name>
<comment type="pathway">
    <text evidence="1 7">Pyrimidine metabolism; UMP biosynthesis via de novo pathway; UMP from orotate: step 2/2.</text>
</comment>
<evidence type="ECO:0000313" key="9">
    <source>
        <dbReference type="EMBL" id="QEG40755.1"/>
    </source>
</evidence>
<proteinExistence type="inferred from homology"/>
<evidence type="ECO:0000256" key="5">
    <source>
        <dbReference type="ARBA" id="ARBA00023239"/>
    </source>
</evidence>
<accession>A0A5B9QTM4</accession>
<dbReference type="Gene3D" id="3.20.20.70">
    <property type="entry name" value="Aldolase class I"/>
    <property type="match status" value="1"/>
</dbReference>
<dbReference type="SMART" id="SM00934">
    <property type="entry name" value="OMPdecase"/>
    <property type="match status" value="1"/>
</dbReference>
<dbReference type="Proteomes" id="UP000325286">
    <property type="component" value="Chromosome"/>
</dbReference>
<evidence type="ECO:0000256" key="4">
    <source>
        <dbReference type="ARBA" id="ARBA00022975"/>
    </source>
</evidence>
<evidence type="ECO:0000256" key="6">
    <source>
        <dbReference type="ARBA" id="ARBA00049157"/>
    </source>
</evidence>
<dbReference type="GO" id="GO:0044205">
    <property type="term" value="P:'de novo' UMP biosynthetic process"/>
    <property type="evidence" value="ECO:0007669"/>
    <property type="project" value="UniProtKB-UniRule"/>
</dbReference>
<dbReference type="GO" id="GO:0006207">
    <property type="term" value="P:'de novo' pyrimidine nucleobase biosynthetic process"/>
    <property type="evidence" value="ECO:0007669"/>
    <property type="project" value="InterPro"/>
</dbReference>
<dbReference type="InterPro" id="IPR011995">
    <property type="entry name" value="OMPdecase_type-2"/>
</dbReference>
<dbReference type="EC" id="4.1.1.23" evidence="7"/>
<dbReference type="EMBL" id="CP042914">
    <property type="protein sequence ID" value="QEG40755.1"/>
    <property type="molecule type" value="Genomic_DNA"/>
</dbReference>
<keyword evidence="4 7" id="KW-0665">Pyrimidine biosynthesis</keyword>
<dbReference type="InterPro" id="IPR001754">
    <property type="entry name" value="OMPdeCOase_dom"/>
</dbReference>
<keyword evidence="10" id="KW-1185">Reference proteome</keyword>
<sequence>MSVCFSDRLTQRILATKSVTCVGLDPRRQSLPQGLQPGEGASVADWAAGFETFCTEIIDVVADKVPVVKPQAAFFEQLGPAGMQALHRVIQHAHNKGLLTILDGKRNDIGSTAEAYADAYLGAGEASVWGSDSLTVSPYLGADSLDPFVAQCDRRNAGVFVLVKTSNPGGGMLQDRSSEGQSVYQTVAAKVEEFSSTRRGECGFGPIGAVVGATYPEQLAELREKMPSAYILIPGFGAQGGGAQDVLAGFTSAGLGAVVNSSRHIIFAHRRPEYADKFGEANWQDAVAAATDEMNQQLACVFGQ</sequence>
<dbReference type="InterPro" id="IPR018089">
    <property type="entry name" value="OMPdecase_AS"/>
</dbReference>
<keyword evidence="3 7" id="KW-0210">Decarboxylase</keyword>
<dbReference type="HAMAP" id="MF_01215">
    <property type="entry name" value="OMPdecase_type2"/>
    <property type="match status" value="1"/>
</dbReference>
<dbReference type="AlphaFoldDB" id="A0A5B9QTM4"/>
<dbReference type="InterPro" id="IPR011060">
    <property type="entry name" value="RibuloseP-bd_barrel"/>
</dbReference>
<dbReference type="PANTHER" id="PTHR43375">
    <property type="entry name" value="OROTIDINE 5'-PHOSPHATE DECARBOXYLASE"/>
    <property type="match status" value="1"/>
</dbReference>
<dbReference type="Pfam" id="PF00215">
    <property type="entry name" value="OMPdecase"/>
    <property type="match status" value="1"/>
</dbReference>
<evidence type="ECO:0000256" key="2">
    <source>
        <dbReference type="ARBA" id="ARBA00008847"/>
    </source>
</evidence>
<dbReference type="SUPFAM" id="SSF51366">
    <property type="entry name" value="Ribulose-phoshate binding barrel"/>
    <property type="match status" value="1"/>
</dbReference>
<dbReference type="GO" id="GO:0004590">
    <property type="term" value="F:orotidine-5'-phosphate decarboxylase activity"/>
    <property type="evidence" value="ECO:0007669"/>
    <property type="project" value="UniProtKB-UniRule"/>
</dbReference>
<dbReference type="FunFam" id="3.20.20.70:FF:000246">
    <property type="entry name" value="Orotidine 5'-phosphate decarboxylase"/>
    <property type="match status" value="1"/>
</dbReference>
<comment type="similarity">
    <text evidence="2 7">Belongs to the OMP decarboxylase family. Type 2 subfamily.</text>
</comment>
<evidence type="ECO:0000256" key="7">
    <source>
        <dbReference type="HAMAP-Rule" id="MF_01215"/>
    </source>
</evidence>
<feature type="domain" description="Orotidine 5'-phosphate decarboxylase" evidence="8">
    <location>
        <begin position="19"/>
        <end position="278"/>
    </location>
</feature>
<evidence type="ECO:0000313" key="10">
    <source>
        <dbReference type="Proteomes" id="UP000325286"/>
    </source>
</evidence>
<gene>
    <name evidence="7" type="primary">pyrF</name>
    <name evidence="9" type="ORF">UC8_27720</name>
</gene>
<feature type="active site" description="Proton donor" evidence="7">
    <location>
        <position position="105"/>
    </location>
</feature>
<dbReference type="UniPathway" id="UPA00070">
    <property type="reaction ID" value="UER00120"/>
</dbReference>
<protein>
    <recommendedName>
        <fullName evidence="7">Orotidine 5'-phosphate decarboxylase</fullName>
        <ecNumber evidence="7">4.1.1.23</ecNumber>
    </recommendedName>
    <alternativeName>
        <fullName evidence="7">OMP decarboxylase</fullName>
        <shortName evidence="7">OMPDCase</shortName>
        <shortName evidence="7">OMPdecase</shortName>
    </alternativeName>
</protein>
<evidence type="ECO:0000256" key="3">
    <source>
        <dbReference type="ARBA" id="ARBA00022793"/>
    </source>
</evidence>
<dbReference type="InterPro" id="IPR013785">
    <property type="entry name" value="Aldolase_TIM"/>
</dbReference>
<reference evidence="9 10" key="1">
    <citation type="submission" date="2019-08" db="EMBL/GenBank/DDBJ databases">
        <title>Deep-cultivation of Planctomycetes and their phenomic and genomic characterization uncovers novel biology.</title>
        <authorList>
            <person name="Wiegand S."/>
            <person name="Jogler M."/>
            <person name="Boedeker C."/>
            <person name="Pinto D."/>
            <person name="Vollmers J."/>
            <person name="Rivas-Marin E."/>
            <person name="Kohn T."/>
            <person name="Peeters S.H."/>
            <person name="Heuer A."/>
            <person name="Rast P."/>
            <person name="Oberbeckmann S."/>
            <person name="Bunk B."/>
            <person name="Jeske O."/>
            <person name="Meyerdierks A."/>
            <person name="Storesund J.E."/>
            <person name="Kallscheuer N."/>
            <person name="Luecker S."/>
            <person name="Lage O.M."/>
            <person name="Pohl T."/>
            <person name="Merkel B.J."/>
            <person name="Hornburger P."/>
            <person name="Mueller R.-W."/>
            <person name="Bruemmer F."/>
            <person name="Labrenz M."/>
            <person name="Spormann A.M."/>
            <person name="Op den Camp H."/>
            <person name="Overmann J."/>
            <person name="Amann R."/>
            <person name="Jetten M.S.M."/>
            <person name="Mascher T."/>
            <person name="Medema M.H."/>
            <person name="Devos D.P."/>
            <person name="Kaster A.-K."/>
            <person name="Ovreas L."/>
            <person name="Rohde M."/>
            <person name="Galperin M.Y."/>
            <person name="Jogler C."/>
        </authorList>
    </citation>
    <scope>NUCLEOTIDE SEQUENCE [LARGE SCALE GENOMIC DNA]</scope>
    <source>
        <strain evidence="9 10">UC8</strain>
    </source>
</reference>
<organism evidence="9 10">
    <name type="scientific">Roseimaritima ulvae</name>
    <dbReference type="NCBI Taxonomy" id="980254"/>
    <lineage>
        <taxon>Bacteria</taxon>
        <taxon>Pseudomonadati</taxon>
        <taxon>Planctomycetota</taxon>
        <taxon>Planctomycetia</taxon>
        <taxon>Pirellulales</taxon>
        <taxon>Pirellulaceae</taxon>
        <taxon>Roseimaritima</taxon>
    </lineage>
</organism>
<evidence type="ECO:0000256" key="1">
    <source>
        <dbReference type="ARBA" id="ARBA00004861"/>
    </source>
</evidence>
<evidence type="ECO:0000259" key="8">
    <source>
        <dbReference type="SMART" id="SM00934"/>
    </source>
</evidence>
<dbReference type="OrthoDB" id="9808470at2"/>
<keyword evidence="5 7" id="KW-0456">Lyase</keyword>
<dbReference type="CDD" id="cd04725">
    <property type="entry name" value="OMP_decarboxylase_like"/>
    <property type="match status" value="1"/>
</dbReference>
<dbReference type="PROSITE" id="PS00156">
    <property type="entry name" value="OMPDECASE"/>
    <property type="match status" value="1"/>
</dbReference>
<dbReference type="NCBIfam" id="TIGR02127">
    <property type="entry name" value="pyrF_sub2"/>
    <property type="match status" value="1"/>
</dbReference>
<dbReference type="KEGG" id="rul:UC8_27720"/>
<dbReference type="RefSeq" id="WP_068132255.1">
    <property type="nucleotide sequence ID" value="NZ_CP042914.1"/>
</dbReference>